<keyword evidence="2" id="KW-1185">Reference proteome</keyword>
<protein>
    <recommendedName>
        <fullName evidence="3">Helix-turn-helix domain-containing protein</fullName>
    </recommendedName>
</protein>
<evidence type="ECO:0000313" key="1">
    <source>
        <dbReference type="EMBL" id="KKO46557.1"/>
    </source>
</evidence>
<comment type="caution">
    <text evidence="1">The sequence shown here is derived from an EMBL/GenBank/DDBJ whole genome shotgun (WGS) entry which is preliminary data.</text>
</comment>
<gene>
    <name evidence="1" type="ORF">WG68_04420</name>
</gene>
<proteinExistence type="predicted"/>
<reference evidence="1 2" key="1">
    <citation type="submission" date="2015-03" db="EMBL/GenBank/DDBJ databases">
        <title>Draft genome sequences of two protease-producing strains of Arsukibacterium isolated from two cold and alkaline environments.</title>
        <authorList>
            <person name="Lylloff J.E."/>
            <person name="Skov L.B."/>
            <person name="Jepsen M."/>
            <person name="Hallin P.F."/>
            <person name="Sorensen S.J."/>
            <person name="Stougaard P."/>
            <person name="Glaring M.A."/>
        </authorList>
    </citation>
    <scope>NUCLEOTIDE SEQUENCE [LARGE SCALE GENOMIC DNA]</scope>
    <source>
        <strain evidence="1 2">GCM72</strain>
    </source>
</reference>
<evidence type="ECO:0008006" key="3">
    <source>
        <dbReference type="Google" id="ProtNLM"/>
    </source>
</evidence>
<dbReference type="Proteomes" id="UP000034228">
    <property type="component" value="Unassembled WGS sequence"/>
</dbReference>
<dbReference type="EMBL" id="LAHO01000003">
    <property type="protein sequence ID" value="KKO46557.1"/>
    <property type="molecule type" value="Genomic_DNA"/>
</dbReference>
<accession>A0A0M2V6T9</accession>
<organism evidence="1 2">
    <name type="scientific">Arsukibacterium ikkense</name>
    <dbReference type="NCBI Taxonomy" id="336831"/>
    <lineage>
        <taxon>Bacteria</taxon>
        <taxon>Pseudomonadati</taxon>
        <taxon>Pseudomonadota</taxon>
        <taxon>Gammaproteobacteria</taxon>
        <taxon>Chromatiales</taxon>
        <taxon>Chromatiaceae</taxon>
        <taxon>Arsukibacterium</taxon>
    </lineage>
</organism>
<sequence>MATLPTESADQVWLTSKEAKKVLKVSDCHLMHLRLEGKLQFRKEGNRYFYLIALNTHSDKELT</sequence>
<evidence type="ECO:0000313" key="2">
    <source>
        <dbReference type="Proteomes" id="UP000034228"/>
    </source>
</evidence>
<name>A0A0M2V6T9_9GAMM</name>
<dbReference type="AlphaFoldDB" id="A0A0M2V6T9"/>
<dbReference type="OrthoDB" id="1453630at2"/>